<keyword evidence="6" id="KW-0413">Isomerase</keyword>
<protein>
    <recommendedName>
        <fullName evidence="4">mannuronan 5-epimerase</fullName>
        <ecNumber evidence="4">5.1.3.37</ecNumber>
    </recommendedName>
</protein>
<evidence type="ECO:0000256" key="5">
    <source>
        <dbReference type="ARBA" id="ARBA00022841"/>
    </source>
</evidence>
<comment type="pathway">
    <text evidence="2">Glycan biosynthesis; alginate biosynthesis.</text>
</comment>
<dbReference type="InterPro" id="IPR011050">
    <property type="entry name" value="Pectin_lyase_fold/virulence"/>
</dbReference>
<dbReference type="Proteomes" id="UP000015503">
    <property type="component" value="Chromosome"/>
</dbReference>
<dbReference type="AlphaFoldDB" id="S6B0Z4"/>
<dbReference type="EC" id="5.1.3.37" evidence="4"/>
<evidence type="ECO:0000256" key="3">
    <source>
        <dbReference type="ARBA" id="ARBA00010085"/>
    </source>
</evidence>
<evidence type="ECO:0000313" key="9">
    <source>
        <dbReference type="EMBL" id="BAN50896.1"/>
    </source>
</evidence>
<evidence type="ECO:0000256" key="2">
    <source>
        <dbReference type="ARBA" id="ARBA00005182"/>
    </source>
</evidence>
<dbReference type="RefSeq" id="WP_016495023.1">
    <property type="nucleotide sequence ID" value="NC_021499.1"/>
</dbReference>
<sequence length="411" mass="43292">MRPLSLLALAMLLAGCGDQADTPVAHADFQKDLQARLIKAKPGSVIEIPAGTWHLDRGLSLKVSGVTIKGAGMDKTILSFKGQKAGAEGLLVDASDFTIEDLALEDSKGDALKVVGGKNIVIRNVRTEWTNGPATENGAYGIYPVQTENTLIEGAVAIGASDAGIYVGQSRNVVVRNSRAERNVAGIEIENTIGADVYDNLATGNTGGILVFNMPNLQQPGHGTRIHRNKVEGNNHDNFGHKGTPVASVPAGSGVVINSNDDVEIFDNDIGNHRTANVIVSSYFSTGYSDLSTSADFDPYPERIAIHGNRFGPGGDSPDHIELKALRIAKFGLNGRLPDILWDGYVNPAKLVDGKLPAAMGICVDNGAATLVNVDGPNNFKNISTDMSAHRCTLPPLPEVVLASAGEQKGS</sequence>
<dbReference type="eggNOG" id="COG3420">
    <property type="taxonomic scope" value="Bacteria"/>
</dbReference>
<feature type="domain" description="Right handed beta helix" evidence="8">
    <location>
        <begin position="65"/>
        <end position="213"/>
    </location>
</feature>
<dbReference type="Gene3D" id="2.160.20.10">
    <property type="entry name" value="Single-stranded right-handed beta-helix, Pectin lyase-like"/>
    <property type="match status" value="1"/>
</dbReference>
<dbReference type="PATRIC" id="fig|1245471.3.peg.5242"/>
<organism evidence="9 10">
    <name type="scientific">Metapseudomonas resinovorans NBRC 106553</name>
    <dbReference type="NCBI Taxonomy" id="1245471"/>
    <lineage>
        <taxon>Bacteria</taxon>
        <taxon>Pseudomonadati</taxon>
        <taxon>Pseudomonadota</taxon>
        <taxon>Gammaproteobacteria</taxon>
        <taxon>Pseudomonadales</taxon>
        <taxon>Pseudomonadaceae</taxon>
        <taxon>Metapseudomonas</taxon>
    </lineage>
</organism>
<keyword evidence="5" id="KW-0016">Alginate biosynthesis</keyword>
<dbReference type="PROSITE" id="PS51257">
    <property type="entry name" value="PROKAR_LIPOPROTEIN"/>
    <property type="match status" value="1"/>
</dbReference>
<keyword evidence="10" id="KW-1185">Reference proteome</keyword>
<dbReference type="HOGENOM" id="CLU_040523_0_0_6"/>
<feature type="signal peptide" evidence="7">
    <location>
        <begin position="1"/>
        <end position="20"/>
    </location>
</feature>
<dbReference type="OrthoDB" id="338827at2"/>
<dbReference type="InterPro" id="IPR012334">
    <property type="entry name" value="Pectin_lyas_fold"/>
</dbReference>
<evidence type="ECO:0000313" key="10">
    <source>
        <dbReference type="Proteomes" id="UP000015503"/>
    </source>
</evidence>
<dbReference type="STRING" id="1245471.PCA10_51640"/>
<proteinExistence type="inferred from homology"/>
<name>S6B0Z4_METRE</name>
<evidence type="ECO:0000259" key="8">
    <source>
        <dbReference type="Pfam" id="PF13229"/>
    </source>
</evidence>
<dbReference type="InterPro" id="IPR039448">
    <property type="entry name" value="Beta_helix"/>
</dbReference>
<dbReference type="NCBIfam" id="TIGR03805">
    <property type="entry name" value="beta_helix_1"/>
    <property type="match status" value="1"/>
</dbReference>
<dbReference type="GO" id="GO:0016853">
    <property type="term" value="F:isomerase activity"/>
    <property type="evidence" value="ECO:0007669"/>
    <property type="project" value="UniProtKB-KW"/>
</dbReference>
<evidence type="ECO:0000256" key="7">
    <source>
        <dbReference type="SAM" id="SignalP"/>
    </source>
</evidence>
<dbReference type="SMART" id="SM00710">
    <property type="entry name" value="PbH1"/>
    <property type="match status" value="7"/>
</dbReference>
<dbReference type="EMBL" id="AP013068">
    <property type="protein sequence ID" value="BAN50896.1"/>
    <property type="molecule type" value="Genomic_DNA"/>
</dbReference>
<gene>
    <name evidence="9" type="ORF">PCA10_51640</name>
</gene>
<comment type="similarity">
    <text evidence="3">Belongs to the D-mannuronate C5-epimerase family.</text>
</comment>
<dbReference type="SUPFAM" id="SSF51126">
    <property type="entry name" value="Pectin lyase-like"/>
    <property type="match status" value="1"/>
</dbReference>
<dbReference type="KEGG" id="pre:PCA10_51640"/>
<evidence type="ECO:0000256" key="1">
    <source>
        <dbReference type="ARBA" id="ARBA00001550"/>
    </source>
</evidence>
<keyword evidence="7" id="KW-0732">Signal</keyword>
<dbReference type="InterPro" id="IPR006626">
    <property type="entry name" value="PbH1"/>
</dbReference>
<dbReference type="UniPathway" id="UPA00286"/>
<reference evidence="9 10" key="1">
    <citation type="journal article" date="2013" name="Genome Announc.">
        <title>Complete Genome Sequence of the Carbazole Degrader Pseudomonas resinovorans Strain CA10 (NBRC 106553).</title>
        <authorList>
            <person name="Shintani M."/>
            <person name="Hosoyama A."/>
            <person name="Ohji S."/>
            <person name="Tsuchikane K."/>
            <person name="Takarada H."/>
            <person name="Yamazoe A."/>
            <person name="Fujita N."/>
            <person name="Nojiri H."/>
        </authorList>
    </citation>
    <scope>NUCLEOTIDE SEQUENCE [LARGE SCALE GENOMIC DNA]</scope>
    <source>
        <strain evidence="9 10">NBRC 106553</strain>
    </source>
</reference>
<dbReference type="Pfam" id="PF13229">
    <property type="entry name" value="Beta_helix"/>
    <property type="match status" value="1"/>
</dbReference>
<dbReference type="GO" id="GO:0042121">
    <property type="term" value="P:alginic acid biosynthetic process"/>
    <property type="evidence" value="ECO:0007669"/>
    <property type="project" value="UniProtKB-UniPathway"/>
</dbReference>
<feature type="chain" id="PRO_5004545994" description="mannuronan 5-epimerase" evidence="7">
    <location>
        <begin position="21"/>
        <end position="411"/>
    </location>
</feature>
<evidence type="ECO:0000256" key="4">
    <source>
        <dbReference type="ARBA" id="ARBA00012124"/>
    </source>
</evidence>
<evidence type="ECO:0000256" key="6">
    <source>
        <dbReference type="ARBA" id="ARBA00023235"/>
    </source>
</evidence>
<accession>S6B0Z4</accession>
<comment type="catalytic activity">
    <reaction evidence="1">
        <text>[(1-&gt;4)-beta-D-mannuronosyl](n) = [alginate](n)</text>
        <dbReference type="Rhea" id="RHEA:45572"/>
        <dbReference type="Rhea" id="RHEA-COMP:11264"/>
        <dbReference type="Rhea" id="RHEA-COMP:11270"/>
        <dbReference type="ChEBI" id="CHEBI:58187"/>
        <dbReference type="ChEBI" id="CHEBI:85311"/>
        <dbReference type="EC" id="5.1.3.37"/>
    </reaction>
</comment>
<dbReference type="InterPro" id="IPR022442">
    <property type="entry name" value="SO_2930-like_dom"/>
</dbReference>